<feature type="domain" description="Ubiquitin-like protease family profile" evidence="4">
    <location>
        <begin position="15"/>
        <end position="64"/>
    </location>
</feature>
<keyword evidence="6" id="KW-1185">Reference proteome</keyword>
<dbReference type="Gene3D" id="1.10.418.20">
    <property type="match status" value="1"/>
</dbReference>
<comment type="caution">
    <text evidence="5">The sequence shown here is derived from an EMBL/GenBank/DDBJ whole genome shotgun (WGS) entry which is preliminary data.</text>
</comment>
<evidence type="ECO:0000256" key="2">
    <source>
        <dbReference type="ARBA" id="ARBA00022670"/>
    </source>
</evidence>
<dbReference type="EMBL" id="WOCE01000011">
    <property type="protein sequence ID" value="KAE9604368.1"/>
    <property type="molecule type" value="Genomic_DNA"/>
</dbReference>
<dbReference type="SUPFAM" id="SSF54001">
    <property type="entry name" value="Cysteine proteinases"/>
    <property type="match status" value="1"/>
</dbReference>
<comment type="similarity">
    <text evidence="1">Belongs to the peptidase C48 family.</text>
</comment>
<name>A0A6A4PS58_LUPAL</name>
<reference evidence="6" key="1">
    <citation type="journal article" date="2020" name="Nat. Commun.">
        <title>Genome sequence of the cluster root forming white lupin.</title>
        <authorList>
            <person name="Hufnagel B."/>
            <person name="Marques A."/>
            <person name="Soriano A."/>
            <person name="Marques L."/>
            <person name="Divol F."/>
            <person name="Doumas P."/>
            <person name="Sallet E."/>
            <person name="Mancinotti D."/>
            <person name="Carrere S."/>
            <person name="Marande W."/>
            <person name="Arribat S."/>
            <person name="Keller J."/>
            <person name="Huneau C."/>
            <person name="Blein T."/>
            <person name="Aime D."/>
            <person name="Laguerre M."/>
            <person name="Taylor J."/>
            <person name="Schubert V."/>
            <person name="Nelson M."/>
            <person name="Geu-Flores F."/>
            <person name="Crespi M."/>
            <person name="Gallardo-Guerrero K."/>
            <person name="Delaux P.-M."/>
            <person name="Salse J."/>
            <person name="Berges H."/>
            <person name="Guyot R."/>
            <person name="Gouzy J."/>
            <person name="Peret B."/>
        </authorList>
    </citation>
    <scope>NUCLEOTIDE SEQUENCE [LARGE SCALE GENOMIC DNA]</scope>
    <source>
        <strain evidence="6">cv. Amiga</strain>
    </source>
</reference>
<keyword evidence="3" id="KW-0378">Hydrolase</keyword>
<accession>A0A6A4PS58</accession>
<evidence type="ECO:0000259" key="4">
    <source>
        <dbReference type="Pfam" id="PF02902"/>
    </source>
</evidence>
<proteinExistence type="inferred from homology"/>
<dbReference type="InterPro" id="IPR038765">
    <property type="entry name" value="Papain-like_cys_pep_sf"/>
</dbReference>
<dbReference type="GO" id="GO:0006508">
    <property type="term" value="P:proteolysis"/>
    <property type="evidence" value="ECO:0007669"/>
    <property type="project" value="UniProtKB-KW"/>
</dbReference>
<dbReference type="AlphaFoldDB" id="A0A6A4PS58"/>
<dbReference type="OrthoDB" id="1863538at2759"/>
<evidence type="ECO:0000313" key="6">
    <source>
        <dbReference type="Proteomes" id="UP000447434"/>
    </source>
</evidence>
<keyword evidence="2 5" id="KW-0645">Protease</keyword>
<evidence type="ECO:0000256" key="1">
    <source>
        <dbReference type="ARBA" id="ARBA00005234"/>
    </source>
</evidence>
<dbReference type="Proteomes" id="UP000447434">
    <property type="component" value="Chromosome 11"/>
</dbReference>
<organism evidence="5 6">
    <name type="scientific">Lupinus albus</name>
    <name type="common">White lupine</name>
    <name type="synonym">Lupinus termis</name>
    <dbReference type="NCBI Taxonomy" id="3870"/>
    <lineage>
        <taxon>Eukaryota</taxon>
        <taxon>Viridiplantae</taxon>
        <taxon>Streptophyta</taxon>
        <taxon>Embryophyta</taxon>
        <taxon>Tracheophyta</taxon>
        <taxon>Spermatophyta</taxon>
        <taxon>Magnoliopsida</taxon>
        <taxon>eudicotyledons</taxon>
        <taxon>Gunneridae</taxon>
        <taxon>Pentapetalae</taxon>
        <taxon>rosids</taxon>
        <taxon>fabids</taxon>
        <taxon>Fabales</taxon>
        <taxon>Fabaceae</taxon>
        <taxon>Papilionoideae</taxon>
        <taxon>50 kb inversion clade</taxon>
        <taxon>genistoids sensu lato</taxon>
        <taxon>core genistoids</taxon>
        <taxon>Genisteae</taxon>
        <taxon>Lupinus</taxon>
    </lineage>
</organism>
<evidence type="ECO:0000313" key="5">
    <source>
        <dbReference type="EMBL" id="KAE9604368.1"/>
    </source>
</evidence>
<dbReference type="GO" id="GO:0008234">
    <property type="term" value="F:cysteine-type peptidase activity"/>
    <property type="evidence" value="ECO:0007669"/>
    <property type="project" value="InterPro"/>
</dbReference>
<gene>
    <name evidence="5" type="ORF">Lalb_Chr11g0070941</name>
</gene>
<sequence>MLDIGTTHLIKQLYTPCQNNDKDCGYYVINFMKEVINKCTTEVQFNVDTYTDEKVNQIRDNWSKFLNSFKTDV</sequence>
<protein>
    <submittedName>
        <fullName evidence="5">Putative Ulp1 protease family catalytic domain-containing protein</fullName>
    </submittedName>
</protein>
<dbReference type="InterPro" id="IPR003653">
    <property type="entry name" value="Peptidase_C48_C"/>
</dbReference>
<dbReference type="Pfam" id="PF02902">
    <property type="entry name" value="Peptidase_C48"/>
    <property type="match status" value="1"/>
</dbReference>
<evidence type="ECO:0000256" key="3">
    <source>
        <dbReference type="ARBA" id="ARBA00022801"/>
    </source>
</evidence>